<dbReference type="Proteomes" id="UP001151760">
    <property type="component" value="Unassembled WGS sequence"/>
</dbReference>
<feature type="compositionally biased region" description="Acidic residues" evidence="1">
    <location>
        <begin position="517"/>
        <end position="530"/>
    </location>
</feature>
<reference evidence="2" key="1">
    <citation type="journal article" date="2022" name="Int. J. Mol. Sci.">
        <title>Draft Genome of Tanacetum Coccineum: Genomic Comparison of Closely Related Tanacetum-Family Plants.</title>
        <authorList>
            <person name="Yamashiro T."/>
            <person name="Shiraishi A."/>
            <person name="Nakayama K."/>
            <person name="Satake H."/>
        </authorList>
    </citation>
    <scope>NUCLEOTIDE SEQUENCE</scope>
</reference>
<sequence length="560" mass="65030">MADKEKKSTMKGFATIDQADYYSRITSIAVNGKNAYEMKGKFLDDFHNNAFSGANGEDAIEHIEYFLKIVDPIDLPNVNQDKLRVVVFPISLAGDAWRWFDGIKGLISNVPWVHEKPWTDAGVWTEPTPVVHCCKPFNYKNGCLEWPTCNWREDGYCNRENLPGAYIVGNTLRYQDLEWYDALKDSKLKEEALKNKAIMEGMIDEDEESSNEGWRRWDDFDNTNRDNKSGNMMEHEDKERCEVFDDHERPVCYIRRFEMIKRRMEGPRCKEIDDVGKVSTIWKSGSVGVLKSQDGWSTHILAHKLNLENLPSKISGEFLILNLLILIVRKILRSFVGSFLEAKHQLEGSDPTHSKSNWRVEIILHSVWFRSEGNGLPQVSIMSMSPPIRRKYRASVAFATRCRRINKSRRCNRKIRVPIAMWPCRVEEKMTLKEVDGQTIQEFKTKIIAKDGTITRVSGTFQDYETSEEESVERTRKRDLYGFVDHSQLQQRSHRNELAPRRLSQLDGNMNGWLLEDEDEVERNEVDSDLESTASSKPVREKTTKADRDRTSHHYLWCSK</sequence>
<gene>
    <name evidence="2" type="ORF">Tco_0705044</name>
</gene>
<organism evidence="2 3">
    <name type="scientific">Tanacetum coccineum</name>
    <dbReference type="NCBI Taxonomy" id="301880"/>
    <lineage>
        <taxon>Eukaryota</taxon>
        <taxon>Viridiplantae</taxon>
        <taxon>Streptophyta</taxon>
        <taxon>Embryophyta</taxon>
        <taxon>Tracheophyta</taxon>
        <taxon>Spermatophyta</taxon>
        <taxon>Magnoliopsida</taxon>
        <taxon>eudicotyledons</taxon>
        <taxon>Gunneridae</taxon>
        <taxon>Pentapetalae</taxon>
        <taxon>asterids</taxon>
        <taxon>campanulids</taxon>
        <taxon>Asterales</taxon>
        <taxon>Asteraceae</taxon>
        <taxon>Asteroideae</taxon>
        <taxon>Anthemideae</taxon>
        <taxon>Anthemidinae</taxon>
        <taxon>Tanacetum</taxon>
    </lineage>
</organism>
<proteinExistence type="predicted"/>
<evidence type="ECO:0000313" key="3">
    <source>
        <dbReference type="Proteomes" id="UP001151760"/>
    </source>
</evidence>
<feature type="region of interest" description="Disordered" evidence="1">
    <location>
        <begin position="517"/>
        <end position="560"/>
    </location>
</feature>
<feature type="compositionally biased region" description="Basic and acidic residues" evidence="1">
    <location>
        <begin position="538"/>
        <end position="552"/>
    </location>
</feature>
<evidence type="ECO:0000256" key="1">
    <source>
        <dbReference type="SAM" id="MobiDB-lite"/>
    </source>
</evidence>
<accession>A0ABQ4Y519</accession>
<dbReference type="EMBL" id="BQNB010010063">
    <property type="protein sequence ID" value="GJS72203.1"/>
    <property type="molecule type" value="Genomic_DNA"/>
</dbReference>
<comment type="caution">
    <text evidence="2">The sequence shown here is derived from an EMBL/GenBank/DDBJ whole genome shotgun (WGS) entry which is preliminary data.</text>
</comment>
<keyword evidence="3" id="KW-1185">Reference proteome</keyword>
<protein>
    <submittedName>
        <fullName evidence="2">Uncharacterized protein</fullName>
    </submittedName>
</protein>
<evidence type="ECO:0000313" key="2">
    <source>
        <dbReference type="EMBL" id="GJS72203.1"/>
    </source>
</evidence>
<name>A0ABQ4Y519_9ASTR</name>
<reference evidence="2" key="2">
    <citation type="submission" date="2022-01" db="EMBL/GenBank/DDBJ databases">
        <authorList>
            <person name="Yamashiro T."/>
            <person name="Shiraishi A."/>
            <person name="Satake H."/>
            <person name="Nakayama K."/>
        </authorList>
    </citation>
    <scope>NUCLEOTIDE SEQUENCE</scope>
</reference>